<accession>A0A1G2SIF3</accession>
<evidence type="ECO:0000256" key="6">
    <source>
        <dbReference type="RuleBase" id="RU366058"/>
    </source>
</evidence>
<dbReference type="InterPro" id="IPR015414">
    <property type="entry name" value="TMEM64"/>
</dbReference>
<reference evidence="8 9" key="1">
    <citation type="journal article" date="2016" name="Nat. Commun.">
        <title>Thousands of microbial genomes shed light on interconnected biogeochemical processes in an aquifer system.</title>
        <authorList>
            <person name="Anantharaman K."/>
            <person name="Brown C.T."/>
            <person name="Hug L.A."/>
            <person name="Sharon I."/>
            <person name="Castelle C.J."/>
            <person name="Probst A.J."/>
            <person name="Thomas B.C."/>
            <person name="Singh A."/>
            <person name="Wilkins M.J."/>
            <person name="Karaoz U."/>
            <person name="Brodie E.L."/>
            <person name="Williams K.H."/>
            <person name="Hubbard S.S."/>
            <person name="Banfield J.F."/>
        </authorList>
    </citation>
    <scope>NUCLEOTIDE SEQUENCE [LARGE SCALE GENOMIC DNA]</scope>
</reference>
<feature type="transmembrane region" description="Helical" evidence="6">
    <location>
        <begin position="177"/>
        <end position="195"/>
    </location>
</feature>
<evidence type="ECO:0000256" key="2">
    <source>
        <dbReference type="ARBA" id="ARBA00022475"/>
    </source>
</evidence>
<evidence type="ECO:0000313" key="9">
    <source>
        <dbReference type="Proteomes" id="UP000178168"/>
    </source>
</evidence>
<dbReference type="GO" id="GO:0005886">
    <property type="term" value="C:plasma membrane"/>
    <property type="evidence" value="ECO:0007669"/>
    <property type="project" value="UniProtKB-SubCell"/>
</dbReference>
<keyword evidence="2 6" id="KW-1003">Cell membrane</keyword>
<dbReference type="STRING" id="1802730.A2591_03385"/>
<comment type="similarity">
    <text evidence="6">Belongs to the TVP38/TMEM64 family.</text>
</comment>
<dbReference type="Proteomes" id="UP000178168">
    <property type="component" value="Unassembled WGS sequence"/>
</dbReference>
<sequence length="203" mass="21966">MTRTEIAGVVVFALFFAGGAFLAGEFSDAVSRYLDFGIAGMAGYVFVGIIATVIAPVSTVALIPFAAVLWGPVTTALLSVVGWTIGSVVAYVIARRFGKPFVARFVDLRTIERYEHALGEKYLFWNIVLLRMAVPVDILSYAVGLFTSVKLSVYVAATIIGILPFAFIFAYAAQATLNFQIVIGGVVLATIYLGYRKGRSMRR</sequence>
<dbReference type="InterPro" id="IPR032816">
    <property type="entry name" value="VTT_dom"/>
</dbReference>
<comment type="subcellular location">
    <subcellularLocation>
        <location evidence="1 6">Cell membrane</location>
        <topology evidence="1 6">Multi-pass membrane protein</topology>
    </subcellularLocation>
</comment>
<feature type="transmembrane region" description="Helical" evidence="6">
    <location>
        <begin position="38"/>
        <end position="63"/>
    </location>
</feature>
<keyword evidence="3 6" id="KW-0812">Transmembrane</keyword>
<dbReference type="PANTHER" id="PTHR12677:SF59">
    <property type="entry name" value="GOLGI APPARATUS MEMBRANE PROTEIN TVP38-RELATED"/>
    <property type="match status" value="1"/>
</dbReference>
<dbReference type="Pfam" id="PF09335">
    <property type="entry name" value="VTT_dom"/>
    <property type="match status" value="1"/>
</dbReference>
<feature type="domain" description="VTT" evidence="7">
    <location>
        <begin position="61"/>
        <end position="173"/>
    </location>
</feature>
<feature type="transmembrane region" description="Helical" evidence="6">
    <location>
        <begin position="122"/>
        <end position="144"/>
    </location>
</feature>
<evidence type="ECO:0000256" key="4">
    <source>
        <dbReference type="ARBA" id="ARBA00022989"/>
    </source>
</evidence>
<protein>
    <recommendedName>
        <fullName evidence="6">TVP38/TMEM64 family membrane protein</fullName>
    </recommendedName>
</protein>
<evidence type="ECO:0000256" key="5">
    <source>
        <dbReference type="ARBA" id="ARBA00023136"/>
    </source>
</evidence>
<feature type="transmembrane region" description="Helical" evidence="6">
    <location>
        <begin position="151"/>
        <end position="171"/>
    </location>
</feature>
<dbReference type="PANTHER" id="PTHR12677">
    <property type="entry name" value="GOLGI APPARATUS MEMBRANE PROTEIN TVP38-RELATED"/>
    <property type="match status" value="1"/>
</dbReference>
<dbReference type="EMBL" id="MHUZ01000035">
    <property type="protein sequence ID" value="OHA84734.1"/>
    <property type="molecule type" value="Genomic_DNA"/>
</dbReference>
<evidence type="ECO:0000313" key="8">
    <source>
        <dbReference type="EMBL" id="OHA84734.1"/>
    </source>
</evidence>
<gene>
    <name evidence="8" type="ORF">A2591_03385</name>
</gene>
<name>A0A1G2SIF3_9BACT</name>
<comment type="caution">
    <text evidence="8">The sequence shown here is derived from an EMBL/GenBank/DDBJ whole genome shotgun (WGS) entry which is preliminary data.</text>
</comment>
<evidence type="ECO:0000259" key="7">
    <source>
        <dbReference type="Pfam" id="PF09335"/>
    </source>
</evidence>
<proteinExistence type="inferred from homology"/>
<keyword evidence="5 6" id="KW-0472">Membrane</keyword>
<dbReference type="AlphaFoldDB" id="A0A1G2SIF3"/>
<evidence type="ECO:0000256" key="3">
    <source>
        <dbReference type="ARBA" id="ARBA00022692"/>
    </source>
</evidence>
<evidence type="ECO:0000256" key="1">
    <source>
        <dbReference type="ARBA" id="ARBA00004651"/>
    </source>
</evidence>
<feature type="transmembrane region" description="Helical" evidence="6">
    <location>
        <begin position="75"/>
        <end position="94"/>
    </location>
</feature>
<organism evidence="8 9">
    <name type="scientific">Candidatus Yonathbacteria bacterium RIFOXYD1_FULL_52_36</name>
    <dbReference type="NCBI Taxonomy" id="1802730"/>
    <lineage>
        <taxon>Bacteria</taxon>
        <taxon>Candidatus Yonathiibacteriota</taxon>
    </lineage>
</organism>
<keyword evidence="4 6" id="KW-1133">Transmembrane helix</keyword>